<evidence type="ECO:0000256" key="4">
    <source>
        <dbReference type="ARBA" id="ARBA00022833"/>
    </source>
</evidence>
<evidence type="ECO:0000256" key="1">
    <source>
        <dbReference type="ARBA" id="ARBA00022679"/>
    </source>
</evidence>
<feature type="zinc finger region" description="C3H1-type" evidence="5">
    <location>
        <begin position="576"/>
        <end position="603"/>
    </location>
</feature>
<dbReference type="PANTHER" id="PTHR48050:SF13">
    <property type="entry name" value="STEROL 3-BETA-GLUCOSYLTRANSFERASE UGT80A2"/>
    <property type="match status" value="1"/>
</dbReference>
<keyword evidence="3 5" id="KW-0863">Zinc-finger</keyword>
<feature type="compositionally biased region" description="Basic residues" evidence="6">
    <location>
        <begin position="864"/>
        <end position="873"/>
    </location>
</feature>
<sequence length="873" mass="96726">MGMHRAWFRGANVPGSVTLLAVLCSICICGPSQDQAFRLGPAGARRALCAVDRPRRSQRAPRTEGWAQREMCRFVGLGLALGVAGSGYTRCFAAAKKGVEAALGAETLQELMSSGEVLRPLIVAMGTRGDAEPGFRLAAALRDRGHLPLVVSLDAYKAQAERLGLDFRSCGIDKVPLSEEYLTGKTRADQVFADRGWYGDAWTMVGERIFAAAQEHDCDLIVATSMGNTHCLDVAEKLKLLCFALKFCPDIDGQVPTASFPPSGYPSLGPLNTFQHVVENLRTVAAVFRGGFIPKVIEFRTKLGLPSQEIPGGMEVPLYSDFRQKLQENQPCLYAFSPTLVNRPAEYQPWHFITGFFGSEMTKEEPLAGPLEDFLAKTPPVCIAFGSMTLARSAPFQQRALLAARRAAQPVLVVDPDEEREGLDPEDSEIFRMKSVPYSSLLPKCRLVVHHGGAGTLQDSILAKTPQLIAPVLSWSDQPFWAFQLENQKLCVTIGEGGEAPTDEDWDAAFEKMCFSLTELSDDRRPGRRNDRGFGPSAKDMDLDFDFEEGIDAKDLSRAASLRADGFTSSEGALNRGSRTVCIHFLRGLCMKGDKCDYLHQFDPNRMPECTTFLKFGKCLDPVCMFKHVAASERQECPRYRLGFCKFGPLCRCTHERLPRHNMPDVLPDWFLMPLLKNGHLVPRAEDVKISAFEFRRDDPPPRRRAEPEPIEPAEEEVKISSNVRPVPLGTFQDAKRGKVHLPTSTPVAVGKALASSSSSLLAAMTEGVDGDERSESPRERRRPRPRDGPPEWRTRPPYPGGFFQPMFGPPAPYGYHPAYGYPPGEEARLPPGTWAGARPNFGEPPSHWQGASFREESEDARSRSGRRRRRRR</sequence>
<feature type="domain" description="C3H1-type" evidence="8">
    <location>
        <begin position="576"/>
        <end position="603"/>
    </location>
</feature>
<evidence type="ECO:0000313" key="9">
    <source>
        <dbReference type="EMBL" id="CAK9037035.1"/>
    </source>
</evidence>
<evidence type="ECO:0000256" key="3">
    <source>
        <dbReference type="ARBA" id="ARBA00022771"/>
    </source>
</evidence>
<feature type="compositionally biased region" description="Basic and acidic residues" evidence="6">
    <location>
        <begin position="693"/>
        <end position="708"/>
    </location>
</feature>
<feature type="compositionally biased region" description="Basic and acidic residues" evidence="6">
    <location>
        <begin position="854"/>
        <end position="863"/>
    </location>
</feature>
<feature type="zinc finger region" description="C3H1-type" evidence="5">
    <location>
        <begin position="631"/>
        <end position="658"/>
    </location>
</feature>
<dbReference type="EMBL" id="CAXAMN010012036">
    <property type="protein sequence ID" value="CAK9037035.1"/>
    <property type="molecule type" value="Genomic_DNA"/>
</dbReference>
<evidence type="ECO:0000259" key="8">
    <source>
        <dbReference type="PROSITE" id="PS50103"/>
    </source>
</evidence>
<feature type="region of interest" description="Disordered" evidence="6">
    <location>
        <begin position="764"/>
        <end position="873"/>
    </location>
</feature>
<gene>
    <name evidence="9" type="ORF">CCMP2556_LOCUS20523</name>
</gene>
<dbReference type="SUPFAM" id="SSF53756">
    <property type="entry name" value="UDP-Glycosyltransferase/glycogen phosphorylase"/>
    <property type="match status" value="1"/>
</dbReference>
<dbReference type="InterPro" id="IPR036855">
    <property type="entry name" value="Znf_CCCH_sf"/>
</dbReference>
<keyword evidence="4 5" id="KW-0862">Zinc</keyword>
<comment type="caution">
    <text evidence="9">The sequence shown here is derived from an EMBL/GenBank/DDBJ whole genome shotgun (WGS) entry which is preliminary data.</text>
</comment>
<dbReference type="InterPro" id="IPR002213">
    <property type="entry name" value="UDP_glucos_trans"/>
</dbReference>
<proteinExistence type="predicted"/>
<dbReference type="InterPro" id="IPR050426">
    <property type="entry name" value="Glycosyltransferase_28"/>
</dbReference>
<dbReference type="Gene3D" id="3.40.50.2000">
    <property type="entry name" value="Glycogen Phosphorylase B"/>
    <property type="match status" value="2"/>
</dbReference>
<dbReference type="Gene3D" id="4.10.1000.10">
    <property type="entry name" value="Zinc finger, CCCH-type"/>
    <property type="match status" value="1"/>
</dbReference>
<feature type="chain" id="PRO_5045706032" description="C3H1-type domain-containing protein" evidence="7">
    <location>
        <begin position="30"/>
        <end position="873"/>
    </location>
</feature>
<keyword evidence="7" id="KW-0732">Signal</keyword>
<name>A0ABP0LD10_9DINO</name>
<dbReference type="SMART" id="SM00356">
    <property type="entry name" value="ZnF_C3H1"/>
    <property type="match status" value="3"/>
</dbReference>
<feature type="domain" description="C3H1-type" evidence="8">
    <location>
        <begin position="631"/>
        <end position="658"/>
    </location>
</feature>
<evidence type="ECO:0000256" key="5">
    <source>
        <dbReference type="PROSITE-ProRule" id="PRU00723"/>
    </source>
</evidence>
<keyword evidence="10" id="KW-1185">Reference proteome</keyword>
<accession>A0ABP0LD10</accession>
<feature type="compositionally biased region" description="Basic and acidic residues" evidence="6">
    <location>
        <begin position="786"/>
        <end position="795"/>
    </location>
</feature>
<feature type="signal peptide" evidence="7">
    <location>
        <begin position="1"/>
        <end position="29"/>
    </location>
</feature>
<dbReference type="InterPro" id="IPR000571">
    <property type="entry name" value="Znf_CCCH"/>
</dbReference>
<evidence type="ECO:0000256" key="7">
    <source>
        <dbReference type="SAM" id="SignalP"/>
    </source>
</evidence>
<dbReference type="CDD" id="cd03784">
    <property type="entry name" value="GT1_Gtf-like"/>
    <property type="match status" value="1"/>
</dbReference>
<evidence type="ECO:0000256" key="6">
    <source>
        <dbReference type="SAM" id="MobiDB-lite"/>
    </source>
</evidence>
<dbReference type="SUPFAM" id="SSF90229">
    <property type="entry name" value="CCCH zinc finger"/>
    <property type="match status" value="1"/>
</dbReference>
<dbReference type="PANTHER" id="PTHR48050">
    <property type="entry name" value="STEROL 3-BETA-GLUCOSYLTRANSFERASE"/>
    <property type="match status" value="1"/>
</dbReference>
<dbReference type="Proteomes" id="UP001642484">
    <property type="component" value="Unassembled WGS sequence"/>
</dbReference>
<feature type="compositionally biased region" description="Low complexity" evidence="6">
    <location>
        <begin position="814"/>
        <end position="825"/>
    </location>
</feature>
<keyword evidence="2 5" id="KW-0479">Metal-binding</keyword>
<organism evidence="9 10">
    <name type="scientific">Durusdinium trenchii</name>
    <dbReference type="NCBI Taxonomy" id="1381693"/>
    <lineage>
        <taxon>Eukaryota</taxon>
        <taxon>Sar</taxon>
        <taxon>Alveolata</taxon>
        <taxon>Dinophyceae</taxon>
        <taxon>Suessiales</taxon>
        <taxon>Symbiodiniaceae</taxon>
        <taxon>Durusdinium</taxon>
    </lineage>
</organism>
<evidence type="ECO:0000256" key="2">
    <source>
        <dbReference type="ARBA" id="ARBA00022723"/>
    </source>
</evidence>
<dbReference type="PROSITE" id="PS50103">
    <property type="entry name" value="ZF_C3H1"/>
    <property type="match status" value="2"/>
</dbReference>
<protein>
    <recommendedName>
        <fullName evidence="8">C3H1-type domain-containing protein</fullName>
    </recommendedName>
</protein>
<evidence type="ECO:0000313" key="10">
    <source>
        <dbReference type="Proteomes" id="UP001642484"/>
    </source>
</evidence>
<feature type="region of interest" description="Disordered" evidence="6">
    <location>
        <begin position="693"/>
        <end position="718"/>
    </location>
</feature>
<keyword evidence="1" id="KW-0808">Transferase</keyword>
<reference evidence="9 10" key="1">
    <citation type="submission" date="2024-02" db="EMBL/GenBank/DDBJ databases">
        <authorList>
            <person name="Chen Y."/>
            <person name="Shah S."/>
            <person name="Dougan E. K."/>
            <person name="Thang M."/>
            <person name="Chan C."/>
        </authorList>
    </citation>
    <scope>NUCLEOTIDE SEQUENCE [LARGE SCALE GENOMIC DNA]</scope>
</reference>